<feature type="chain" id="PRO_5020032053" evidence="6">
    <location>
        <begin position="23"/>
        <end position="71"/>
    </location>
</feature>
<dbReference type="GO" id="GO:0042151">
    <property type="term" value="C:nematocyst"/>
    <property type="evidence" value="ECO:0007669"/>
    <property type="project" value="InterPro"/>
</dbReference>
<dbReference type="AlphaFoldDB" id="A0A4D8XNA6"/>
<dbReference type="InterPro" id="IPR023355">
    <property type="entry name" value="Myo_ane_neurotoxin_sf"/>
</dbReference>
<keyword evidence="5" id="KW-1015">Disulfide bond</keyword>
<evidence type="ECO:0000313" key="7">
    <source>
        <dbReference type="EMBL" id="SYZ84869.1"/>
    </source>
</evidence>
<evidence type="ECO:0000256" key="4">
    <source>
        <dbReference type="ARBA" id="ARBA00022656"/>
    </source>
</evidence>
<dbReference type="GO" id="GO:0090729">
    <property type="term" value="F:toxin activity"/>
    <property type="evidence" value="ECO:0007669"/>
    <property type="project" value="UniProtKB-KW"/>
</dbReference>
<evidence type="ECO:0000256" key="2">
    <source>
        <dbReference type="ARBA" id="ARBA00007488"/>
    </source>
</evidence>
<comment type="similarity">
    <text evidence="2">Belongs to the sea anemone type 3 (BDS) potassium channel toxin family.</text>
</comment>
<keyword evidence="4" id="KW-0800">Toxin</keyword>
<evidence type="ECO:0000256" key="6">
    <source>
        <dbReference type="SAM" id="SignalP"/>
    </source>
</evidence>
<dbReference type="Gene3D" id="2.20.20.10">
    <property type="entry name" value="Anthopleurin-A"/>
    <property type="match status" value="1"/>
</dbReference>
<keyword evidence="6" id="KW-0732">Signal</keyword>
<dbReference type="Pfam" id="PF07936">
    <property type="entry name" value="Defensin_4"/>
    <property type="match status" value="1"/>
</dbReference>
<comment type="subcellular location">
    <subcellularLocation>
        <location evidence="1">Secreted</location>
    </subcellularLocation>
</comment>
<name>A0A4D8XNA6_OULSP</name>
<accession>A0A4D8XNA6</accession>
<protein>
    <submittedName>
        <fullName evidence="7">mRNA</fullName>
    </submittedName>
</protein>
<proteinExistence type="evidence at transcript level"/>
<evidence type="ECO:0000256" key="5">
    <source>
        <dbReference type="ARBA" id="ARBA00023157"/>
    </source>
</evidence>
<dbReference type="EMBL" id="LS997922">
    <property type="protein sequence ID" value="SYZ84869.1"/>
    <property type="molecule type" value="mRNA"/>
</dbReference>
<evidence type="ECO:0000256" key="1">
    <source>
        <dbReference type="ARBA" id="ARBA00004613"/>
    </source>
</evidence>
<dbReference type="InterPro" id="IPR012414">
    <property type="entry name" value="BDS_K_chnl_tox"/>
</dbReference>
<reference evidence="7" key="1">
    <citation type="submission" date="2018-09" db="EMBL/GenBank/DDBJ databases">
        <authorList>
            <person name="Mitchell L M."/>
        </authorList>
    </citation>
    <scope>NUCLEOTIDE SEQUENCE</scope>
    <source>
        <tissue evidence="7">Tentacles</tissue>
    </source>
</reference>
<dbReference type="GO" id="GO:0005576">
    <property type="term" value="C:extracellular region"/>
    <property type="evidence" value="ECO:0007669"/>
    <property type="project" value="UniProtKB-SubCell"/>
</dbReference>
<sequence length="71" mass="7880">MSSRFLCLSLLVVLVVVSVAVANDEENNFMKRDCLCHGKSGVFYFFNKEGCPTGLGYTGFCKYELGTCCYT</sequence>
<gene>
    <name evidence="7" type="primary">U-AITX-Oulsp6</name>
</gene>
<evidence type="ECO:0000256" key="3">
    <source>
        <dbReference type="ARBA" id="ARBA00022525"/>
    </source>
</evidence>
<feature type="signal peptide" evidence="6">
    <location>
        <begin position="1"/>
        <end position="22"/>
    </location>
</feature>
<dbReference type="GO" id="GO:0008200">
    <property type="term" value="F:ion channel inhibitor activity"/>
    <property type="evidence" value="ECO:0007669"/>
    <property type="project" value="InterPro"/>
</dbReference>
<keyword evidence="3" id="KW-0964">Secreted</keyword>
<organism evidence="7">
    <name type="scientific">Oulactis sp.</name>
    <name type="common">Sea anemone</name>
    <dbReference type="NCBI Taxonomy" id="2093647"/>
    <lineage>
        <taxon>Eukaryota</taxon>
        <taxon>Metazoa</taxon>
        <taxon>Cnidaria</taxon>
        <taxon>Anthozoa</taxon>
        <taxon>Hexacorallia</taxon>
        <taxon>Actiniaria</taxon>
        <taxon>Actiniidae</taxon>
        <taxon>Oulactis</taxon>
    </lineage>
</organism>